<dbReference type="AlphaFoldDB" id="A0A140DTM3"/>
<gene>
    <name evidence="1" type="ORF">AALO17_08660</name>
</gene>
<evidence type="ECO:0008006" key="3">
    <source>
        <dbReference type="Google" id="ProtNLM"/>
    </source>
</evidence>
<dbReference type="GeneID" id="78479304"/>
<dbReference type="OrthoDB" id="5769209at2"/>
<dbReference type="RefSeq" id="WP_158507705.1">
    <property type="nucleotide sequence ID" value="NZ_CAKOCV010000022.1"/>
</dbReference>
<reference evidence="1 2" key="1">
    <citation type="journal article" date="2016" name="Gut Pathog.">
        <title>Whole genome sequencing of "Faecalibaculum rodentium" ALO17, isolated from C57BL/6J laboratory mouse feces.</title>
        <authorList>
            <person name="Lim S."/>
            <person name="Chang D.H."/>
            <person name="Ahn S."/>
            <person name="Kim B.C."/>
        </authorList>
    </citation>
    <scope>NUCLEOTIDE SEQUENCE [LARGE SCALE GENOMIC DNA]</scope>
    <source>
        <strain evidence="1 2">Alo17</strain>
    </source>
</reference>
<organism evidence="1 2">
    <name type="scientific">Faecalibaculum rodentium</name>
    <dbReference type="NCBI Taxonomy" id="1702221"/>
    <lineage>
        <taxon>Bacteria</taxon>
        <taxon>Bacillati</taxon>
        <taxon>Bacillota</taxon>
        <taxon>Erysipelotrichia</taxon>
        <taxon>Erysipelotrichales</taxon>
        <taxon>Erysipelotrichaceae</taxon>
        <taxon>Faecalibaculum</taxon>
    </lineage>
</organism>
<sequence length="54" mass="6313">MTDSTKERWETIFTDFDFSGLSAVEYCRQKGINLQVFYNSRWKLKNSAARSKSA</sequence>
<evidence type="ECO:0000313" key="1">
    <source>
        <dbReference type="EMBL" id="AMK54000.1"/>
    </source>
</evidence>
<dbReference type="EMBL" id="CP011391">
    <property type="protein sequence ID" value="AMK54000.1"/>
    <property type="molecule type" value="Genomic_DNA"/>
</dbReference>
<evidence type="ECO:0000313" key="2">
    <source>
        <dbReference type="Proteomes" id="UP000069771"/>
    </source>
</evidence>
<accession>A0A140DTM3</accession>
<proteinExistence type="predicted"/>
<dbReference type="STRING" id="1702221.AALO17_08660"/>
<dbReference type="Proteomes" id="UP000069771">
    <property type="component" value="Chromosome"/>
</dbReference>
<dbReference type="NCBIfam" id="NF047593">
    <property type="entry name" value="IS66_ISAeme5_TnpA"/>
    <property type="match status" value="1"/>
</dbReference>
<dbReference type="KEGG" id="fro:AALO17_08660"/>
<keyword evidence="2" id="KW-1185">Reference proteome</keyword>
<protein>
    <recommendedName>
        <fullName evidence="3">Transposase</fullName>
    </recommendedName>
</protein>
<name>A0A140DTM3_9FIRM</name>